<dbReference type="AlphaFoldDB" id="A0A1M6KWE4"/>
<dbReference type="NCBIfam" id="TIGR00003">
    <property type="entry name" value="copper ion binding protein"/>
    <property type="match status" value="1"/>
</dbReference>
<feature type="domain" description="HMA" evidence="3">
    <location>
        <begin position="2"/>
        <end position="67"/>
    </location>
</feature>
<organism evidence="4 5">
    <name type="scientific">Anaerobranca californiensis DSM 14826</name>
    <dbReference type="NCBI Taxonomy" id="1120989"/>
    <lineage>
        <taxon>Bacteria</taxon>
        <taxon>Bacillati</taxon>
        <taxon>Bacillota</taxon>
        <taxon>Clostridia</taxon>
        <taxon>Eubacteriales</taxon>
        <taxon>Proteinivoracaceae</taxon>
        <taxon>Anaerobranca</taxon>
    </lineage>
</organism>
<sequence length="67" mass="7179">MVTLELKVSGMSCNHCKVSVEKALIELGVKDVKVDLGEGKVIVTFNDALISKESIINAIEEAGYSVL</sequence>
<evidence type="ECO:0000256" key="2">
    <source>
        <dbReference type="ARBA" id="ARBA00023008"/>
    </source>
</evidence>
<evidence type="ECO:0000313" key="5">
    <source>
        <dbReference type="Proteomes" id="UP000243547"/>
    </source>
</evidence>
<dbReference type="EMBL" id="FRAI01000005">
    <property type="protein sequence ID" value="SHJ63222.1"/>
    <property type="molecule type" value="Genomic_DNA"/>
</dbReference>
<dbReference type="Pfam" id="PF00403">
    <property type="entry name" value="HMA"/>
    <property type="match status" value="1"/>
</dbReference>
<evidence type="ECO:0000259" key="3">
    <source>
        <dbReference type="PROSITE" id="PS50846"/>
    </source>
</evidence>
<proteinExistence type="predicted"/>
<keyword evidence="2" id="KW-0186">Copper</keyword>
<keyword evidence="5" id="KW-1185">Reference proteome</keyword>
<dbReference type="InterPro" id="IPR006121">
    <property type="entry name" value="HMA_dom"/>
</dbReference>
<dbReference type="OrthoDB" id="9813965at2"/>
<dbReference type="PROSITE" id="PS50846">
    <property type="entry name" value="HMA_2"/>
    <property type="match status" value="1"/>
</dbReference>
<accession>A0A1M6KWE4</accession>
<dbReference type="Proteomes" id="UP000243547">
    <property type="component" value="Unassembled WGS sequence"/>
</dbReference>
<dbReference type="CDD" id="cd00371">
    <property type="entry name" value="HMA"/>
    <property type="match status" value="1"/>
</dbReference>
<evidence type="ECO:0000313" key="4">
    <source>
        <dbReference type="EMBL" id="SHJ63222.1"/>
    </source>
</evidence>
<dbReference type="FunFam" id="3.30.70.100:FF:000001">
    <property type="entry name" value="ATPase copper transporting beta"/>
    <property type="match status" value="1"/>
</dbReference>
<name>A0A1M6KWE4_9FIRM</name>
<dbReference type="STRING" id="1120989.SAMN02745227_00273"/>
<dbReference type="GO" id="GO:0005507">
    <property type="term" value="F:copper ion binding"/>
    <property type="evidence" value="ECO:0007669"/>
    <property type="project" value="InterPro"/>
</dbReference>
<dbReference type="InterPro" id="IPR006122">
    <property type="entry name" value="HMA_Cu_ion-bd"/>
</dbReference>
<gene>
    <name evidence="4" type="ORF">SAMN02745227_00273</name>
</gene>
<evidence type="ECO:0000256" key="1">
    <source>
        <dbReference type="ARBA" id="ARBA00022723"/>
    </source>
</evidence>
<protein>
    <submittedName>
        <fullName evidence="4">Copper chaperone</fullName>
    </submittedName>
</protein>
<keyword evidence="1" id="KW-0479">Metal-binding</keyword>
<reference evidence="5" key="1">
    <citation type="submission" date="2016-11" db="EMBL/GenBank/DDBJ databases">
        <authorList>
            <person name="Varghese N."/>
            <person name="Submissions S."/>
        </authorList>
    </citation>
    <scope>NUCLEOTIDE SEQUENCE [LARGE SCALE GENOMIC DNA]</scope>
    <source>
        <strain evidence="5">DSM 14826</strain>
    </source>
</reference>
<dbReference type="InterPro" id="IPR017969">
    <property type="entry name" value="Heavy-metal-associated_CS"/>
</dbReference>
<dbReference type="InterPro" id="IPR036163">
    <property type="entry name" value="HMA_dom_sf"/>
</dbReference>
<dbReference type="PROSITE" id="PS01047">
    <property type="entry name" value="HMA_1"/>
    <property type="match status" value="1"/>
</dbReference>
<dbReference type="RefSeq" id="WP_072905590.1">
    <property type="nucleotide sequence ID" value="NZ_FRAI01000005.1"/>
</dbReference>
<dbReference type="SUPFAM" id="SSF55008">
    <property type="entry name" value="HMA, heavy metal-associated domain"/>
    <property type="match status" value="1"/>
</dbReference>
<dbReference type="Gene3D" id="3.30.70.100">
    <property type="match status" value="1"/>
</dbReference>